<dbReference type="PANTHER" id="PTHR43677:SF4">
    <property type="entry name" value="QUINONE OXIDOREDUCTASE-LIKE PROTEIN 2"/>
    <property type="match status" value="1"/>
</dbReference>
<dbReference type="OrthoDB" id="4190732at2"/>
<reference evidence="3" key="1">
    <citation type="submission" date="2016-11" db="EMBL/GenBank/DDBJ databases">
        <title>Complete Genome Sequence of alachlor-degrading Sphingomonas sp. strain JJ-A5.</title>
        <authorList>
            <person name="Lee H."/>
            <person name="Ka J.-O."/>
        </authorList>
    </citation>
    <scope>NUCLEOTIDE SEQUENCE [LARGE SCALE GENOMIC DNA]</scope>
    <source>
        <strain evidence="3">JJ-A5</strain>
    </source>
</reference>
<name>A0A1L3ZUT0_9SPHN</name>
<dbReference type="Gene3D" id="3.40.50.720">
    <property type="entry name" value="NAD(P)-binding Rossmann-like Domain"/>
    <property type="match status" value="1"/>
</dbReference>
<dbReference type="InterPro" id="IPR036291">
    <property type="entry name" value="NAD(P)-bd_dom_sf"/>
</dbReference>
<dbReference type="SUPFAM" id="SSF50129">
    <property type="entry name" value="GroES-like"/>
    <property type="match status" value="1"/>
</dbReference>
<evidence type="ECO:0000313" key="3">
    <source>
        <dbReference type="Proteomes" id="UP000182063"/>
    </source>
</evidence>
<gene>
    <name evidence="2" type="ORF">BSL82_08740</name>
</gene>
<dbReference type="Pfam" id="PF08240">
    <property type="entry name" value="ADH_N"/>
    <property type="match status" value="1"/>
</dbReference>
<proteinExistence type="predicted"/>
<protein>
    <recommendedName>
        <fullName evidence="1">Enoyl reductase (ER) domain-containing protein</fullName>
    </recommendedName>
</protein>
<dbReference type="InterPro" id="IPR020843">
    <property type="entry name" value="ER"/>
</dbReference>
<dbReference type="SMART" id="SM00829">
    <property type="entry name" value="PKS_ER"/>
    <property type="match status" value="1"/>
</dbReference>
<sequence>MLGAVVHENRLQVKELPSPMRSPSQALVRTIASSINQGEVRGIRSAPHWQISSGEVWVPGWDFAGVVEDAAEDGSGPPKGARVAGWVRQGAWAEYVSAATDQIVELPANVQFREAATLPIAGLTAWHALRVGGLAAGKRVLVLGANGGVGRFALQIARAAAAHTVGVVTSESKRASISDLADEIAVGLPVEGAYDIILECVGGETLAKCFGLVAPYGSIVSYGNASGEQTCFDPGAAFRKPCLRLQSFALYDELDRRPSRNEGLADLVDLLSQGQLRTDIVLEVGLADVQQACDALMERRVDGKAVLAIGADQKM</sequence>
<dbReference type="EMBL" id="CP018221">
    <property type="protein sequence ID" value="API59385.1"/>
    <property type="molecule type" value="Genomic_DNA"/>
</dbReference>
<dbReference type="GO" id="GO:0016491">
    <property type="term" value="F:oxidoreductase activity"/>
    <property type="evidence" value="ECO:0007669"/>
    <property type="project" value="InterPro"/>
</dbReference>
<dbReference type="Gene3D" id="3.90.180.10">
    <property type="entry name" value="Medium-chain alcohol dehydrogenases, catalytic domain"/>
    <property type="match status" value="1"/>
</dbReference>
<feature type="domain" description="Enoyl reductase (ER)" evidence="1">
    <location>
        <begin position="7"/>
        <end position="307"/>
    </location>
</feature>
<dbReference type="AlphaFoldDB" id="A0A1L3ZUT0"/>
<dbReference type="RefSeq" id="WP_072596941.1">
    <property type="nucleotide sequence ID" value="NZ_CP018221.1"/>
</dbReference>
<dbReference type="KEGG" id="sphj:BSL82_08740"/>
<dbReference type="InterPro" id="IPR051397">
    <property type="entry name" value="Zn-ADH-like_protein"/>
</dbReference>
<evidence type="ECO:0000259" key="1">
    <source>
        <dbReference type="SMART" id="SM00829"/>
    </source>
</evidence>
<dbReference type="SUPFAM" id="SSF51735">
    <property type="entry name" value="NAD(P)-binding Rossmann-fold domains"/>
    <property type="match status" value="1"/>
</dbReference>
<dbReference type="Proteomes" id="UP000182063">
    <property type="component" value="Chromosome"/>
</dbReference>
<accession>A0A1L3ZUT0</accession>
<dbReference type="InterPro" id="IPR013154">
    <property type="entry name" value="ADH-like_N"/>
</dbReference>
<organism evidence="2 3">
    <name type="scientific">Tardibacter chloracetimidivorans</name>
    <dbReference type="NCBI Taxonomy" id="1921510"/>
    <lineage>
        <taxon>Bacteria</taxon>
        <taxon>Pseudomonadati</taxon>
        <taxon>Pseudomonadota</taxon>
        <taxon>Alphaproteobacteria</taxon>
        <taxon>Sphingomonadales</taxon>
        <taxon>Sphingomonadaceae</taxon>
        <taxon>Tardibacter</taxon>
    </lineage>
</organism>
<keyword evidence="3" id="KW-1185">Reference proteome</keyword>
<evidence type="ECO:0000313" key="2">
    <source>
        <dbReference type="EMBL" id="API59385.1"/>
    </source>
</evidence>
<dbReference type="Pfam" id="PF13602">
    <property type="entry name" value="ADH_zinc_N_2"/>
    <property type="match status" value="1"/>
</dbReference>
<dbReference type="InterPro" id="IPR011032">
    <property type="entry name" value="GroES-like_sf"/>
</dbReference>
<dbReference type="PANTHER" id="PTHR43677">
    <property type="entry name" value="SHORT-CHAIN DEHYDROGENASE/REDUCTASE"/>
    <property type="match status" value="1"/>
</dbReference>
<dbReference type="STRING" id="1921510.BSL82_08740"/>